<feature type="domain" description="AIMP2 thioredoxin-like" evidence="4">
    <location>
        <begin position="102"/>
        <end position="184"/>
    </location>
</feature>
<evidence type="ECO:0000259" key="4">
    <source>
        <dbReference type="Pfam" id="PF18569"/>
    </source>
</evidence>
<reference evidence="5" key="1">
    <citation type="submission" date="2022-03" db="EMBL/GenBank/DDBJ databases">
        <authorList>
            <person name="Martin H S."/>
        </authorList>
    </citation>
    <scope>NUCLEOTIDE SEQUENCE</scope>
</reference>
<dbReference type="InterPro" id="IPR042360">
    <property type="entry name" value="AIMP2"/>
</dbReference>
<protein>
    <recommendedName>
        <fullName evidence="4">AIMP2 thioredoxin-like domain-containing protein</fullName>
    </recommendedName>
</protein>
<dbReference type="Proteomes" id="UP000837857">
    <property type="component" value="Chromosome 7"/>
</dbReference>
<name>A0ABN8J3Z1_9NEOP</name>
<feature type="non-terminal residue" evidence="5">
    <location>
        <position position="1"/>
    </location>
</feature>
<keyword evidence="2" id="KW-0963">Cytoplasm</keyword>
<evidence type="ECO:0000256" key="1">
    <source>
        <dbReference type="ARBA" id="ARBA00004496"/>
    </source>
</evidence>
<keyword evidence="3" id="KW-0648">Protein biosynthesis</keyword>
<dbReference type="PANTHER" id="PTHR13438">
    <property type="entry name" value="AMINOACYL TRNA SYNTHASE COMPLEX-INTERACTING MULTIFUNCTIONAL PROTEIN"/>
    <property type="match status" value="1"/>
</dbReference>
<gene>
    <name evidence="5" type="ORF">IPOD504_LOCUS15891</name>
</gene>
<accession>A0ABN8J3Z1</accession>
<sequence length="192" mass="22169">MYHMKTIVPTDDNITLPQCIYYLKNPNNYLRVEETDINISDQVKRFLKESPNKTMVELEHRQTQLLQKLDVLYERIKAISNLCALDIPSKTGLVKVETLANAKEIVIVLNPEIVPCFMNIFLKAKRALNLSWHIHSSVPNKKALKLKEYFNNKKDLYQVVPNAEINIRLIFKCVSASAELRVSSLEVPLLVY</sequence>
<evidence type="ECO:0000313" key="6">
    <source>
        <dbReference type="Proteomes" id="UP000837857"/>
    </source>
</evidence>
<comment type="subcellular location">
    <subcellularLocation>
        <location evidence="1">Cytoplasm</location>
    </subcellularLocation>
</comment>
<evidence type="ECO:0000256" key="2">
    <source>
        <dbReference type="ARBA" id="ARBA00022490"/>
    </source>
</evidence>
<dbReference type="Pfam" id="PF18569">
    <property type="entry name" value="Thioredoxin_16"/>
    <property type="match status" value="1"/>
</dbReference>
<dbReference type="InterPro" id="IPR041503">
    <property type="entry name" value="AIMP2_thioredoxin"/>
</dbReference>
<keyword evidence="6" id="KW-1185">Reference proteome</keyword>
<dbReference type="Gene3D" id="1.20.1050.130">
    <property type="match status" value="1"/>
</dbReference>
<dbReference type="EMBL" id="OW152819">
    <property type="protein sequence ID" value="CAH2074010.1"/>
    <property type="molecule type" value="Genomic_DNA"/>
</dbReference>
<evidence type="ECO:0000256" key="3">
    <source>
        <dbReference type="ARBA" id="ARBA00022917"/>
    </source>
</evidence>
<organism evidence="5 6">
    <name type="scientific">Iphiclides podalirius</name>
    <name type="common">scarce swallowtail</name>
    <dbReference type="NCBI Taxonomy" id="110791"/>
    <lineage>
        <taxon>Eukaryota</taxon>
        <taxon>Metazoa</taxon>
        <taxon>Ecdysozoa</taxon>
        <taxon>Arthropoda</taxon>
        <taxon>Hexapoda</taxon>
        <taxon>Insecta</taxon>
        <taxon>Pterygota</taxon>
        <taxon>Neoptera</taxon>
        <taxon>Endopterygota</taxon>
        <taxon>Lepidoptera</taxon>
        <taxon>Glossata</taxon>
        <taxon>Ditrysia</taxon>
        <taxon>Papilionoidea</taxon>
        <taxon>Papilionidae</taxon>
        <taxon>Papilioninae</taxon>
        <taxon>Iphiclides</taxon>
    </lineage>
</organism>
<dbReference type="PANTHER" id="PTHR13438:SF2">
    <property type="entry name" value="AMINOACYL TRNA SYNTHASE COMPLEX-INTERACTING MULTIFUNCTIONAL PROTEIN 2"/>
    <property type="match status" value="1"/>
</dbReference>
<evidence type="ECO:0000313" key="5">
    <source>
        <dbReference type="EMBL" id="CAH2074010.1"/>
    </source>
</evidence>
<proteinExistence type="predicted"/>